<evidence type="ECO:0000313" key="2">
    <source>
        <dbReference type="Proteomes" id="UP000028713"/>
    </source>
</evidence>
<dbReference type="STRING" id="236814.IX39_12420"/>
<name>A0A085ZAA6_9FLAO</name>
<dbReference type="EMBL" id="JPRP01000001">
    <property type="protein sequence ID" value="KFF01370.1"/>
    <property type="molecule type" value="Genomic_DNA"/>
</dbReference>
<accession>A0A085ZAA6</accession>
<sequence>MFSQTGFIKKNYSSDQSKAALMGWSIGGQGANDGAVFLIFIKVLRQIEMCCNFPASIFEFD</sequence>
<comment type="caution">
    <text evidence="1">The sequence shown here is derived from an EMBL/GenBank/DDBJ whole genome shotgun (WGS) entry which is preliminary data.</text>
</comment>
<keyword evidence="2" id="KW-1185">Reference proteome</keyword>
<proteinExistence type="predicted"/>
<dbReference type="Proteomes" id="UP000028713">
    <property type="component" value="Unassembled WGS sequence"/>
</dbReference>
<gene>
    <name evidence="1" type="ORF">IX39_12420</name>
</gene>
<dbReference type="AlphaFoldDB" id="A0A085ZAA6"/>
<protein>
    <submittedName>
        <fullName evidence="1">Uncharacterized protein</fullName>
    </submittedName>
</protein>
<evidence type="ECO:0000313" key="1">
    <source>
        <dbReference type="EMBL" id="KFF01370.1"/>
    </source>
</evidence>
<dbReference type="RefSeq" id="WP_029292668.1">
    <property type="nucleotide sequence ID" value="NZ_FPAP01000001.1"/>
</dbReference>
<reference evidence="1 2" key="1">
    <citation type="submission" date="2014-07" db="EMBL/GenBank/DDBJ databases">
        <title>Genome of Chryseobacterium formosense LMG 24722.</title>
        <authorList>
            <person name="Pipes S.E."/>
            <person name="Stropko S.J."/>
            <person name="Newman J.D."/>
        </authorList>
    </citation>
    <scope>NUCLEOTIDE SEQUENCE [LARGE SCALE GENOMIC DNA]</scope>
    <source>
        <strain evidence="1 2">LMG 24722</strain>
    </source>
</reference>
<organism evidence="1 2">
    <name type="scientific">Chryseobacterium formosense</name>
    <dbReference type="NCBI Taxonomy" id="236814"/>
    <lineage>
        <taxon>Bacteria</taxon>
        <taxon>Pseudomonadati</taxon>
        <taxon>Bacteroidota</taxon>
        <taxon>Flavobacteriia</taxon>
        <taxon>Flavobacteriales</taxon>
        <taxon>Weeksellaceae</taxon>
        <taxon>Chryseobacterium group</taxon>
        <taxon>Chryseobacterium</taxon>
    </lineage>
</organism>